<dbReference type="PANTHER" id="PTHR34047">
    <property type="entry name" value="NUCLEAR INTRON MATURASE 1, MITOCHONDRIAL-RELATED"/>
    <property type="match status" value="1"/>
</dbReference>
<dbReference type="EMBL" id="MHPU01000041">
    <property type="protein sequence ID" value="OGZ87558.1"/>
    <property type="molecule type" value="Genomic_DNA"/>
</dbReference>
<dbReference type="Pfam" id="PF00078">
    <property type="entry name" value="RVT_1"/>
    <property type="match status" value="1"/>
</dbReference>
<dbReference type="InterPro" id="IPR051083">
    <property type="entry name" value="GrpII_Intron_Splice-Mob/Def"/>
</dbReference>
<dbReference type="PANTHER" id="PTHR34047:SF8">
    <property type="entry name" value="PROTEIN YKFC"/>
    <property type="match status" value="1"/>
</dbReference>
<dbReference type="CDD" id="cd01651">
    <property type="entry name" value="RT_G2_intron"/>
    <property type="match status" value="1"/>
</dbReference>
<feature type="domain" description="Reverse transcriptase" evidence="1">
    <location>
        <begin position="1"/>
        <end position="275"/>
    </location>
</feature>
<dbReference type="InterPro" id="IPR000477">
    <property type="entry name" value="RT_dom"/>
</dbReference>
<protein>
    <recommendedName>
        <fullName evidence="1">Reverse transcriptase domain-containing protein</fullName>
    </recommendedName>
</protein>
<proteinExistence type="predicted"/>
<dbReference type="SUPFAM" id="SSF56672">
    <property type="entry name" value="DNA/RNA polymerases"/>
    <property type="match status" value="1"/>
</dbReference>
<sequence length="329" mass="39199">MSGRVLDEHNIFEKIISLENLFSAWREFKKGKTKKLDVLQFELNLEDNIFSLYSKLKNKTYCHSNYTSFCIKDPKLRKIHKAIVEDRVLHHAIFRILYPIFDKYFIFDSCSCRNNKGVHNAINRLNQFVKKNSKNNTRCCYILKCDVKKYFDSIDQEILLGLIKIKIKDKNAMWLIERIVKSFPAGLPLGNITSQLFANIYLNELDQFIKHKLKQKYYIRYCDDFVIMSLNKEYLKSLIFVITNFLENNLKLSLHKGKIIIERHRRGVDFLGYKNFPDYRILRTKTKKRILDKAKEKRGIESLISYLGILKHCKSRKIKIKLLKNYFTI</sequence>
<organism evidence="2 3">
    <name type="scientific">Candidatus Staskawiczbacteria bacterium RIFOXYD1_FULL_32_13</name>
    <dbReference type="NCBI Taxonomy" id="1802234"/>
    <lineage>
        <taxon>Bacteria</taxon>
        <taxon>Candidatus Staskawicziibacteriota</taxon>
    </lineage>
</organism>
<evidence type="ECO:0000313" key="2">
    <source>
        <dbReference type="EMBL" id="OGZ87558.1"/>
    </source>
</evidence>
<dbReference type="InterPro" id="IPR043502">
    <property type="entry name" value="DNA/RNA_pol_sf"/>
</dbReference>
<name>A0A1G2JMT8_9BACT</name>
<dbReference type="AlphaFoldDB" id="A0A1G2JMT8"/>
<comment type="caution">
    <text evidence="2">The sequence shown here is derived from an EMBL/GenBank/DDBJ whole genome shotgun (WGS) entry which is preliminary data.</text>
</comment>
<evidence type="ECO:0000313" key="3">
    <source>
        <dbReference type="Proteomes" id="UP000178935"/>
    </source>
</evidence>
<reference evidence="2 3" key="1">
    <citation type="journal article" date="2016" name="Nat. Commun.">
        <title>Thousands of microbial genomes shed light on interconnected biogeochemical processes in an aquifer system.</title>
        <authorList>
            <person name="Anantharaman K."/>
            <person name="Brown C.T."/>
            <person name="Hug L.A."/>
            <person name="Sharon I."/>
            <person name="Castelle C.J."/>
            <person name="Probst A.J."/>
            <person name="Thomas B.C."/>
            <person name="Singh A."/>
            <person name="Wilkins M.J."/>
            <person name="Karaoz U."/>
            <person name="Brodie E.L."/>
            <person name="Williams K.H."/>
            <person name="Hubbard S.S."/>
            <person name="Banfield J.F."/>
        </authorList>
    </citation>
    <scope>NUCLEOTIDE SEQUENCE [LARGE SCALE GENOMIC DNA]</scope>
</reference>
<evidence type="ECO:0000259" key="1">
    <source>
        <dbReference type="PROSITE" id="PS50878"/>
    </source>
</evidence>
<accession>A0A1G2JMT8</accession>
<dbReference type="Proteomes" id="UP000178935">
    <property type="component" value="Unassembled WGS sequence"/>
</dbReference>
<dbReference type="PROSITE" id="PS50878">
    <property type="entry name" value="RT_POL"/>
    <property type="match status" value="1"/>
</dbReference>
<gene>
    <name evidence="2" type="ORF">A2561_00910</name>
</gene>